<organism evidence="3 4">
    <name type="scientific">Heligmosomoides polygyrus</name>
    <name type="common">Parasitic roundworm</name>
    <dbReference type="NCBI Taxonomy" id="6339"/>
    <lineage>
        <taxon>Eukaryota</taxon>
        <taxon>Metazoa</taxon>
        <taxon>Ecdysozoa</taxon>
        <taxon>Nematoda</taxon>
        <taxon>Chromadorea</taxon>
        <taxon>Rhabditida</taxon>
        <taxon>Rhabditina</taxon>
        <taxon>Rhabditomorpha</taxon>
        <taxon>Strongyloidea</taxon>
        <taxon>Heligmosomidae</taxon>
        <taxon>Heligmosomoides</taxon>
    </lineage>
</organism>
<feature type="compositionally biased region" description="Polar residues" evidence="1">
    <location>
        <begin position="1"/>
        <end position="20"/>
    </location>
</feature>
<reference evidence="4" key="2">
    <citation type="submission" date="2019-09" db="UniProtKB">
        <authorList>
            <consortium name="WormBaseParasite"/>
        </authorList>
    </citation>
    <scope>IDENTIFICATION</scope>
</reference>
<name>A0A183FTJ2_HELPZ</name>
<dbReference type="Proteomes" id="UP000050761">
    <property type="component" value="Unassembled WGS sequence"/>
</dbReference>
<gene>
    <name evidence="2" type="ORF">HPBE_LOCUS11395</name>
</gene>
<evidence type="ECO:0000313" key="2">
    <source>
        <dbReference type="EMBL" id="VDO88459.1"/>
    </source>
</evidence>
<protein>
    <submittedName>
        <fullName evidence="2 4">Uncharacterized protein</fullName>
    </submittedName>
</protein>
<evidence type="ECO:0000313" key="4">
    <source>
        <dbReference type="WBParaSite" id="HPBE_0001139401-mRNA-1"/>
    </source>
</evidence>
<dbReference type="AlphaFoldDB" id="A0A183FTJ2"/>
<proteinExistence type="predicted"/>
<evidence type="ECO:0000256" key="1">
    <source>
        <dbReference type="SAM" id="MobiDB-lite"/>
    </source>
</evidence>
<evidence type="ECO:0000313" key="3">
    <source>
        <dbReference type="Proteomes" id="UP000050761"/>
    </source>
</evidence>
<dbReference type="WBParaSite" id="HPBE_0001139401-mRNA-1">
    <property type="protein sequence ID" value="HPBE_0001139401-mRNA-1"/>
    <property type="gene ID" value="HPBE_0001139401"/>
</dbReference>
<keyword evidence="3" id="KW-1185">Reference proteome</keyword>
<sequence>MVPSITNNGDSEPSTRQVSSVDEIVQENNCDRQREGLTLTLQPNQLLLLRSSLCLSPDTAGEALAQRYRGLL</sequence>
<accession>A0A3P7ZDS6</accession>
<reference evidence="2 3" key="1">
    <citation type="submission" date="2018-11" db="EMBL/GenBank/DDBJ databases">
        <authorList>
            <consortium name="Pathogen Informatics"/>
        </authorList>
    </citation>
    <scope>NUCLEOTIDE SEQUENCE [LARGE SCALE GENOMIC DNA]</scope>
</reference>
<dbReference type="EMBL" id="UZAH01027086">
    <property type="protein sequence ID" value="VDO88459.1"/>
    <property type="molecule type" value="Genomic_DNA"/>
</dbReference>
<feature type="region of interest" description="Disordered" evidence="1">
    <location>
        <begin position="1"/>
        <end position="22"/>
    </location>
</feature>
<accession>A0A183FTJ2</accession>